<dbReference type="FunCoup" id="A0A194XFX6">
    <property type="interactions" value="511"/>
</dbReference>
<dbReference type="AlphaFoldDB" id="A0A194XFX6"/>
<evidence type="ECO:0000256" key="1">
    <source>
        <dbReference type="ARBA" id="ARBA00004141"/>
    </source>
</evidence>
<comment type="catalytic activity">
    <reaction evidence="10">
        <text>[protein]-C-terminal S-[(2E,6E)-farnesyl]-L-cysteine + S-adenosyl-L-methionine = [protein]-C-terminal S-[(2E,6E)-farnesyl]-L-cysteine methyl ester + S-adenosyl-L-homocysteine</text>
        <dbReference type="Rhea" id="RHEA:21672"/>
        <dbReference type="Rhea" id="RHEA-COMP:12125"/>
        <dbReference type="Rhea" id="RHEA-COMP:12126"/>
        <dbReference type="ChEBI" id="CHEBI:57856"/>
        <dbReference type="ChEBI" id="CHEBI:59789"/>
        <dbReference type="ChEBI" id="CHEBI:90510"/>
        <dbReference type="ChEBI" id="CHEBI:90511"/>
        <dbReference type="EC" id="2.1.1.100"/>
    </reaction>
</comment>
<feature type="transmembrane region" description="Helical" evidence="10">
    <location>
        <begin position="150"/>
        <end position="170"/>
    </location>
</feature>
<feature type="transmembrane region" description="Helical" evidence="10">
    <location>
        <begin position="250"/>
        <end position="269"/>
    </location>
</feature>
<dbReference type="Pfam" id="PF04140">
    <property type="entry name" value="ICMT"/>
    <property type="match status" value="1"/>
</dbReference>
<dbReference type="OrthoDB" id="422086at2759"/>
<organism evidence="12 13">
    <name type="scientific">Mollisia scopiformis</name>
    <name type="common">Conifer needle endophyte fungus</name>
    <name type="synonym">Phialocephala scopiformis</name>
    <dbReference type="NCBI Taxonomy" id="149040"/>
    <lineage>
        <taxon>Eukaryota</taxon>
        <taxon>Fungi</taxon>
        <taxon>Dikarya</taxon>
        <taxon>Ascomycota</taxon>
        <taxon>Pezizomycotina</taxon>
        <taxon>Leotiomycetes</taxon>
        <taxon>Helotiales</taxon>
        <taxon>Mollisiaceae</taxon>
        <taxon>Mollisia</taxon>
    </lineage>
</organism>
<keyword evidence="6 10" id="KW-0949">S-adenosyl-L-methionine</keyword>
<evidence type="ECO:0000256" key="3">
    <source>
        <dbReference type="ARBA" id="ARBA00012151"/>
    </source>
</evidence>
<dbReference type="InterPro" id="IPR007269">
    <property type="entry name" value="ICMT_MeTrfase"/>
</dbReference>
<dbReference type="GO" id="GO:0032259">
    <property type="term" value="P:methylation"/>
    <property type="evidence" value="ECO:0007669"/>
    <property type="project" value="UniProtKB-KW"/>
</dbReference>
<dbReference type="EC" id="2.1.1.100" evidence="3 10"/>
<feature type="transmembrane region" description="Helical" evidence="10">
    <location>
        <begin position="82"/>
        <end position="104"/>
    </location>
</feature>
<name>A0A194XFX6_MOLSC</name>
<keyword evidence="13" id="KW-1185">Reference proteome</keyword>
<protein>
    <recommendedName>
        <fullName evidence="3 10">Protein-S-isoprenylcysteine O-methyltransferase</fullName>
        <ecNumber evidence="3 10">2.1.1.100</ecNumber>
    </recommendedName>
</protein>
<evidence type="ECO:0000256" key="9">
    <source>
        <dbReference type="ARBA" id="ARBA00023136"/>
    </source>
</evidence>
<accession>A0A194XFX6</accession>
<dbReference type="PROSITE" id="PS51564">
    <property type="entry name" value="SAM_ICMT"/>
    <property type="match status" value="1"/>
</dbReference>
<keyword evidence="8 10" id="KW-1133">Transmembrane helix</keyword>
<evidence type="ECO:0000256" key="10">
    <source>
        <dbReference type="RuleBase" id="RU362022"/>
    </source>
</evidence>
<gene>
    <name evidence="12" type="ORF">LY89DRAFT_683042</name>
</gene>
<dbReference type="PANTHER" id="PTHR12714:SF9">
    <property type="entry name" value="PROTEIN-S-ISOPRENYLCYSTEINE O-METHYLTRANSFERASE"/>
    <property type="match status" value="1"/>
</dbReference>
<keyword evidence="9 10" id="KW-0472">Membrane</keyword>
<sequence length="303" mass="33482">MASETPSAHDPTTSSTSTSWEPPRRRNVLNDASSLINGGGLGDPSSSRGAMPPPSKPSDIALALDMFEKQFYPLEPKSLSGIALRAFLLGLTLALSSILTIYLLSTSHPIWRFPFSLASLSLFHFLEFYTTALTNVPAASVSSFLLSSNGSAYMIAHLASMTECLLSHFLLPTSVLSPTTHYIILSLGLSLIILGQTIRALAMLKAGTNFSHFVRRHKAQSHELVTSGIYAWFRHPSYFGYFWWGIGTQLVYGNAVCLLAFGVVLWKFFSKRIEGEEKLLVKFFGGEYLAYRKKTWVGIPFIR</sequence>
<dbReference type="RefSeq" id="XP_018073455.1">
    <property type="nucleotide sequence ID" value="XM_018214623.1"/>
</dbReference>
<reference evidence="12 13" key="1">
    <citation type="submission" date="2015-10" db="EMBL/GenBank/DDBJ databases">
        <title>Full genome of DAOMC 229536 Phialocephala scopiformis, a fungal endophyte of spruce producing the potent anti-insectan compound rugulosin.</title>
        <authorList>
            <consortium name="DOE Joint Genome Institute"/>
            <person name="Walker A.K."/>
            <person name="Frasz S.L."/>
            <person name="Seifert K.A."/>
            <person name="Miller J.D."/>
            <person name="Mondo S.J."/>
            <person name="Labutti K."/>
            <person name="Lipzen A."/>
            <person name="Dockter R."/>
            <person name="Kennedy M."/>
            <person name="Grigoriev I.V."/>
            <person name="Spatafora J.W."/>
        </authorList>
    </citation>
    <scope>NUCLEOTIDE SEQUENCE [LARGE SCALE GENOMIC DNA]</scope>
    <source>
        <strain evidence="12 13">CBS 120377</strain>
    </source>
</reference>
<proteinExistence type="inferred from homology"/>
<dbReference type="EMBL" id="KQ947411">
    <property type="protein sequence ID" value="KUJ19100.1"/>
    <property type="molecule type" value="Genomic_DNA"/>
</dbReference>
<dbReference type="Proteomes" id="UP000070700">
    <property type="component" value="Unassembled WGS sequence"/>
</dbReference>
<dbReference type="Gene3D" id="1.20.120.1630">
    <property type="match status" value="1"/>
</dbReference>
<dbReference type="PANTHER" id="PTHR12714">
    <property type="entry name" value="PROTEIN-S ISOPRENYLCYSTEINE O-METHYLTRANSFERASE"/>
    <property type="match status" value="1"/>
</dbReference>
<keyword evidence="7 10" id="KW-0812">Transmembrane</keyword>
<evidence type="ECO:0000256" key="7">
    <source>
        <dbReference type="ARBA" id="ARBA00022692"/>
    </source>
</evidence>
<feature type="transmembrane region" description="Helical" evidence="10">
    <location>
        <begin position="110"/>
        <end position="129"/>
    </location>
</feature>
<dbReference type="KEGG" id="psco:LY89DRAFT_683042"/>
<dbReference type="InParanoid" id="A0A194XFX6"/>
<evidence type="ECO:0000256" key="6">
    <source>
        <dbReference type="ARBA" id="ARBA00022691"/>
    </source>
</evidence>
<comment type="subcellular location">
    <subcellularLocation>
        <location evidence="10">Endoplasmic reticulum membrane</location>
        <topology evidence="10">Multi-pass membrane protein</topology>
    </subcellularLocation>
    <subcellularLocation>
        <location evidence="1">Membrane</location>
        <topology evidence="1">Multi-pass membrane protein</topology>
    </subcellularLocation>
</comment>
<evidence type="ECO:0000256" key="4">
    <source>
        <dbReference type="ARBA" id="ARBA00022603"/>
    </source>
</evidence>
<evidence type="ECO:0000313" key="12">
    <source>
        <dbReference type="EMBL" id="KUJ19100.1"/>
    </source>
</evidence>
<dbReference type="GO" id="GO:0005789">
    <property type="term" value="C:endoplasmic reticulum membrane"/>
    <property type="evidence" value="ECO:0007669"/>
    <property type="project" value="UniProtKB-SubCell"/>
</dbReference>
<keyword evidence="4 10" id="KW-0489">Methyltransferase</keyword>
<evidence type="ECO:0000256" key="2">
    <source>
        <dbReference type="ARBA" id="ARBA00009140"/>
    </source>
</evidence>
<keyword evidence="5" id="KW-0808">Transferase</keyword>
<evidence type="ECO:0000256" key="5">
    <source>
        <dbReference type="ARBA" id="ARBA00022679"/>
    </source>
</evidence>
<evidence type="ECO:0000313" key="13">
    <source>
        <dbReference type="Proteomes" id="UP000070700"/>
    </source>
</evidence>
<evidence type="ECO:0000256" key="11">
    <source>
        <dbReference type="SAM" id="MobiDB-lite"/>
    </source>
</evidence>
<evidence type="ECO:0000256" key="8">
    <source>
        <dbReference type="ARBA" id="ARBA00022989"/>
    </source>
</evidence>
<dbReference type="GeneID" id="28824349"/>
<comment type="similarity">
    <text evidence="2 10">Belongs to the class VI-like SAM-binding methyltransferase superfamily. Isoprenylcysteine carboxyl methyltransferase family.</text>
</comment>
<feature type="region of interest" description="Disordered" evidence="11">
    <location>
        <begin position="1"/>
        <end position="54"/>
    </location>
</feature>
<dbReference type="GO" id="GO:0004671">
    <property type="term" value="F:protein C-terminal S-isoprenylcysteine carboxyl O-methyltransferase activity"/>
    <property type="evidence" value="ECO:0007669"/>
    <property type="project" value="UniProtKB-EC"/>
</dbReference>
<dbReference type="InterPro" id="IPR025770">
    <property type="entry name" value="PPMT_MeTrfase"/>
</dbReference>
<dbReference type="STRING" id="149040.A0A194XFX6"/>
<feature type="transmembrane region" description="Helical" evidence="10">
    <location>
        <begin position="182"/>
        <end position="204"/>
    </location>
</feature>
<keyword evidence="10" id="KW-0256">Endoplasmic reticulum</keyword>